<dbReference type="Pfam" id="PF10988">
    <property type="entry name" value="DUF2807"/>
    <property type="match status" value="1"/>
</dbReference>
<evidence type="ECO:0000313" key="4">
    <source>
        <dbReference type="Proteomes" id="UP001236507"/>
    </source>
</evidence>
<organism evidence="3 4">
    <name type="scientific">Flectobacillus roseus</name>
    <dbReference type="NCBI Taxonomy" id="502259"/>
    <lineage>
        <taxon>Bacteria</taxon>
        <taxon>Pseudomonadati</taxon>
        <taxon>Bacteroidota</taxon>
        <taxon>Cytophagia</taxon>
        <taxon>Cytophagales</taxon>
        <taxon>Flectobacillaceae</taxon>
        <taxon>Flectobacillus</taxon>
    </lineage>
</organism>
<evidence type="ECO:0000259" key="2">
    <source>
        <dbReference type="Pfam" id="PF10988"/>
    </source>
</evidence>
<feature type="signal peptide" evidence="1">
    <location>
        <begin position="1"/>
        <end position="22"/>
    </location>
</feature>
<accession>A0ABT6Y742</accession>
<dbReference type="RefSeq" id="WP_283344332.1">
    <property type="nucleotide sequence ID" value="NZ_JASHIF010000008.1"/>
</dbReference>
<evidence type="ECO:0000313" key="3">
    <source>
        <dbReference type="EMBL" id="MDI9859375.1"/>
    </source>
</evidence>
<keyword evidence="1" id="KW-0732">Signal</keyword>
<proteinExistence type="predicted"/>
<sequence>MMKVKSLLLILGLFFVSHIATTQSDLKSYDFKDFDKVQIENVNGQVEIELGKSFRITVSGEGNAQEQIKITKSGDRLLVKLDSKFETDWKKRKVTKVRIIMPEISKIYNFSNADVSVTNFIGRYVGVENRGNGNLSLAGSVIDYLQINNNGNGNIETKSIIAKKVDIYKSGNGDINIRTDNDFSVEMAGNGDIVNYGKGKAMLKKQSGTGKVVYRG</sequence>
<feature type="domain" description="Putative auto-transporter adhesin head GIN" evidence="2">
    <location>
        <begin position="33"/>
        <end position="198"/>
    </location>
</feature>
<reference evidence="3 4" key="1">
    <citation type="submission" date="2023-05" db="EMBL/GenBank/DDBJ databases">
        <title>Novel species of genus Flectobacillus isolated from stream in China.</title>
        <authorList>
            <person name="Lu H."/>
        </authorList>
    </citation>
    <scope>NUCLEOTIDE SEQUENCE [LARGE SCALE GENOMIC DNA]</scope>
    <source>
        <strain evidence="3 4">KCTC 42575</strain>
    </source>
</reference>
<dbReference type="EMBL" id="JASHIF010000008">
    <property type="protein sequence ID" value="MDI9859375.1"/>
    <property type="molecule type" value="Genomic_DNA"/>
</dbReference>
<keyword evidence="4" id="KW-1185">Reference proteome</keyword>
<dbReference type="Proteomes" id="UP001236507">
    <property type="component" value="Unassembled WGS sequence"/>
</dbReference>
<comment type="caution">
    <text evidence="3">The sequence shown here is derived from an EMBL/GenBank/DDBJ whole genome shotgun (WGS) entry which is preliminary data.</text>
</comment>
<dbReference type="Gene3D" id="2.160.20.120">
    <property type="match status" value="1"/>
</dbReference>
<evidence type="ECO:0000256" key="1">
    <source>
        <dbReference type="SAM" id="SignalP"/>
    </source>
</evidence>
<name>A0ABT6Y742_9BACT</name>
<gene>
    <name evidence="3" type="ORF">QM524_09160</name>
</gene>
<dbReference type="InterPro" id="IPR021255">
    <property type="entry name" value="DUF2807"/>
</dbReference>
<feature type="chain" id="PRO_5046981080" evidence="1">
    <location>
        <begin position="23"/>
        <end position="216"/>
    </location>
</feature>
<protein>
    <submittedName>
        <fullName evidence="3">DUF2807 domain-containing protein</fullName>
    </submittedName>
</protein>